<reference evidence="2" key="1">
    <citation type="submission" date="2023-08" db="EMBL/GenBank/DDBJ databases">
        <title>Draft sequence of the Babesia gibsoni genome.</title>
        <authorList>
            <person name="Yamagishi J.Y."/>
            <person name="Xuan X.X."/>
        </authorList>
    </citation>
    <scope>NUCLEOTIDE SEQUENCE</scope>
    <source>
        <strain evidence="2">Azabu</strain>
    </source>
</reference>
<sequence length="80" mass="9489">MRLSRLLHKVIPLPQFTTSRLSRRERAVFYYSNMFCIAITALPVVYLLKANYWTSEEQENLYVVLSHNEGRITNPKQLQM</sequence>
<keyword evidence="1" id="KW-0812">Transmembrane</keyword>
<keyword evidence="1" id="KW-0472">Membrane</keyword>
<name>A0AAD8UU01_BABGI</name>
<organism evidence="2 3">
    <name type="scientific">Babesia gibsoni</name>
    <dbReference type="NCBI Taxonomy" id="33632"/>
    <lineage>
        <taxon>Eukaryota</taxon>
        <taxon>Sar</taxon>
        <taxon>Alveolata</taxon>
        <taxon>Apicomplexa</taxon>
        <taxon>Aconoidasida</taxon>
        <taxon>Piroplasmida</taxon>
        <taxon>Babesiidae</taxon>
        <taxon>Babesia</taxon>
    </lineage>
</organism>
<evidence type="ECO:0000313" key="2">
    <source>
        <dbReference type="EMBL" id="KAK1444956.1"/>
    </source>
</evidence>
<comment type="caution">
    <text evidence="2">The sequence shown here is derived from an EMBL/GenBank/DDBJ whole genome shotgun (WGS) entry which is preliminary data.</text>
</comment>
<keyword evidence="3" id="KW-1185">Reference proteome</keyword>
<protein>
    <submittedName>
        <fullName evidence="2">Uncharacterized protein</fullName>
    </submittedName>
</protein>
<dbReference type="Proteomes" id="UP001230268">
    <property type="component" value="Unassembled WGS sequence"/>
</dbReference>
<gene>
    <name evidence="2" type="ORF">BgAZ_108620</name>
</gene>
<accession>A0AAD8UU01</accession>
<dbReference type="AlphaFoldDB" id="A0AAD8UU01"/>
<evidence type="ECO:0000313" key="3">
    <source>
        <dbReference type="Proteomes" id="UP001230268"/>
    </source>
</evidence>
<proteinExistence type="predicted"/>
<dbReference type="EMBL" id="JAVEPI010000001">
    <property type="protein sequence ID" value="KAK1444956.1"/>
    <property type="molecule type" value="Genomic_DNA"/>
</dbReference>
<keyword evidence="1" id="KW-1133">Transmembrane helix</keyword>
<feature type="transmembrane region" description="Helical" evidence="1">
    <location>
        <begin position="28"/>
        <end position="48"/>
    </location>
</feature>
<evidence type="ECO:0000256" key="1">
    <source>
        <dbReference type="SAM" id="Phobius"/>
    </source>
</evidence>